<feature type="region of interest" description="Disordered" evidence="1">
    <location>
        <begin position="372"/>
        <end position="391"/>
    </location>
</feature>
<feature type="signal peptide" evidence="2">
    <location>
        <begin position="1"/>
        <end position="24"/>
    </location>
</feature>
<dbReference type="RefSeq" id="WP_132104502.1">
    <property type="nucleotide sequence ID" value="NZ_SMLB01000025.1"/>
</dbReference>
<evidence type="ECO:0000256" key="1">
    <source>
        <dbReference type="SAM" id="MobiDB-lite"/>
    </source>
</evidence>
<protein>
    <recommendedName>
        <fullName evidence="5">LVIVD repeat-containing protein</fullName>
    </recommendedName>
</protein>
<reference evidence="3 4" key="1">
    <citation type="submission" date="2019-02" db="EMBL/GenBank/DDBJ databases">
        <title>Draft genome sequences of novel Actinobacteria.</title>
        <authorList>
            <person name="Sahin N."/>
            <person name="Ay H."/>
            <person name="Saygin H."/>
        </authorList>
    </citation>
    <scope>NUCLEOTIDE SEQUENCE [LARGE SCALE GENOMIC DNA]</scope>
    <source>
        <strain evidence="3 4">8K307</strain>
    </source>
</reference>
<dbReference type="OrthoDB" id="5241253at2"/>
<feature type="chain" id="PRO_5020783043" description="LVIVD repeat-containing protein" evidence="2">
    <location>
        <begin position="25"/>
        <end position="515"/>
    </location>
</feature>
<keyword evidence="2" id="KW-0732">Signal</keyword>
<dbReference type="EMBL" id="SMLB01000025">
    <property type="protein sequence ID" value="TDD67888.1"/>
    <property type="molecule type" value="Genomic_DNA"/>
</dbReference>
<feature type="region of interest" description="Disordered" evidence="1">
    <location>
        <begin position="23"/>
        <end position="44"/>
    </location>
</feature>
<dbReference type="AlphaFoldDB" id="A0A4R5A6X2"/>
<evidence type="ECO:0000313" key="4">
    <source>
        <dbReference type="Proteomes" id="UP000295217"/>
    </source>
</evidence>
<gene>
    <name evidence="3" type="ORF">E1262_17940</name>
</gene>
<evidence type="ECO:0000256" key="2">
    <source>
        <dbReference type="SAM" id="SignalP"/>
    </source>
</evidence>
<organism evidence="3 4">
    <name type="scientific">Jiangella aurantiaca</name>
    <dbReference type="NCBI Taxonomy" id="2530373"/>
    <lineage>
        <taxon>Bacteria</taxon>
        <taxon>Bacillati</taxon>
        <taxon>Actinomycetota</taxon>
        <taxon>Actinomycetes</taxon>
        <taxon>Jiangellales</taxon>
        <taxon>Jiangellaceae</taxon>
        <taxon>Jiangella</taxon>
    </lineage>
</organism>
<proteinExistence type="predicted"/>
<name>A0A4R5A6X2_9ACTN</name>
<evidence type="ECO:0000313" key="3">
    <source>
        <dbReference type="EMBL" id="TDD67888.1"/>
    </source>
</evidence>
<sequence length="515" mass="55593">MRIRVNAVVAALVAATLSGGSSFAQERQEGPGGGTPGTSSNVDLVGHDPLFDRGMNAALAVFEDFVYVGNRTDGSSRCGPGDPRREVDLDSCPHVHPGILVVNASDPSDPRVVEEIEPPFAGNVGETTRELRVWPGKELLIVESFQCSTVIHSCVAAGVVPTFRFFDLSDPANPTFLSEWVPRQANGVIRTPHEFYLWEDPDDPDRGLLWISTPTGNRNPVNSNLLIADISAVPEGGSPTLVAQGTWNDQFPVLPNVALHSMTPTVDGTQTHLAYLSGFFLILDTTDVAEGRYAPGEVLDLNDNLLTPVENRPTWENPNPGHSAVPFPGRPFSFVTDEVYGTFTSAGFGCPWGWARALQVARPARPQVLGEYKLPENSCPPPSRPDQERASYASHNPTLTRNLALVTWHSGGFQVIDIEDPGQMTQVGWLSPTPLQAVANEDPALSMGTNKVVMWSFPIVEDGLIYVVDVRNGLYILEYTGRRANEISSLSFLEGNSNLGDAVRIDKSAGGDGDG</sequence>
<accession>A0A4R5A6X2</accession>
<dbReference type="Proteomes" id="UP000295217">
    <property type="component" value="Unassembled WGS sequence"/>
</dbReference>
<keyword evidence="4" id="KW-1185">Reference proteome</keyword>
<comment type="caution">
    <text evidence="3">The sequence shown here is derived from an EMBL/GenBank/DDBJ whole genome shotgun (WGS) entry which is preliminary data.</text>
</comment>
<evidence type="ECO:0008006" key="5">
    <source>
        <dbReference type="Google" id="ProtNLM"/>
    </source>
</evidence>